<dbReference type="PANTHER" id="PTHR42879:SF2">
    <property type="entry name" value="3-OXOACYL-[ACYL-CARRIER-PROTEIN] REDUCTASE FABG"/>
    <property type="match status" value="1"/>
</dbReference>
<keyword evidence="8 14" id="KW-0560">Oxidoreductase</keyword>
<dbReference type="GO" id="GO:0006633">
    <property type="term" value="P:fatty acid biosynthetic process"/>
    <property type="evidence" value="ECO:0007669"/>
    <property type="project" value="UniProtKB-UniPathway"/>
</dbReference>
<dbReference type="Pfam" id="PF13561">
    <property type="entry name" value="adh_short_C2"/>
    <property type="match status" value="1"/>
</dbReference>
<evidence type="ECO:0000313" key="16">
    <source>
        <dbReference type="EMBL" id="ABV85187.1"/>
    </source>
</evidence>
<dbReference type="InterPro" id="IPR036291">
    <property type="entry name" value="NAD(P)-bd_dom_sf"/>
</dbReference>
<dbReference type="UniPathway" id="UPA00094"/>
<gene>
    <name evidence="16" type="primary">fabG</name>
    <name evidence="16" type="ordered locus">RMA_1204</name>
</gene>
<dbReference type="CDD" id="cd05333">
    <property type="entry name" value="BKR_SDR_c"/>
    <property type="match status" value="1"/>
</dbReference>
<proteinExistence type="inferred from homology"/>
<evidence type="ECO:0000256" key="1">
    <source>
        <dbReference type="ARBA" id="ARBA00002607"/>
    </source>
</evidence>
<dbReference type="Proteomes" id="UP000001311">
    <property type="component" value="Chromosome"/>
</dbReference>
<dbReference type="PROSITE" id="PS00061">
    <property type="entry name" value="ADH_SHORT"/>
    <property type="match status" value="1"/>
</dbReference>
<dbReference type="Gene3D" id="3.40.50.720">
    <property type="entry name" value="NAD(P)-binding Rossmann-like Domain"/>
    <property type="match status" value="1"/>
</dbReference>
<evidence type="ECO:0000256" key="9">
    <source>
        <dbReference type="ARBA" id="ARBA00023098"/>
    </source>
</evidence>
<evidence type="ECO:0000256" key="11">
    <source>
        <dbReference type="ARBA" id="ARBA00048508"/>
    </source>
</evidence>
<evidence type="ECO:0000256" key="10">
    <source>
        <dbReference type="ARBA" id="ARBA00023160"/>
    </source>
</evidence>
<evidence type="ECO:0000256" key="8">
    <source>
        <dbReference type="ARBA" id="ARBA00023002"/>
    </source>
</evidence>
<dbReference type="EMBL" id="CP000683">
    <property type="protein sequence ID" value="ABV85187.1"/>
    <property type="molecule type" value="Genomic_DNA"/>
</dbReference>
<comment type="subunit">
    <text evidence="4 14">Homotetramer.</text>
</comment>
<dbReference type="GO" id="GO:0004316">
    <property type="term" value="F:3-oxoacyl-[acyl-carrier-protein] reductase (NADPH) activity"/>
    <property type="evidence" value="ECO:0007669"/>
    <property type="project" value="UniProtKB-UniRule"/>
</dbReference>
<evidence type="ECO:0000256" key="14">
    <source>
        <dbReference type="RuleBase" id="RU366074"/>
    </source>
</evidence>
<dbReference type="InterPro" id="IPR002347">
    <property type="entry name" value="SDR_fam"/>
</dbReference>
<keyword evidence="7 13" id="KW-0521">NADP</keyword>
<keyword evidence="10 14" id="KW-0275">Fatty acid biosynthesis</keyword>
<dbReference type="PRINTS" id="PR00081">
    <property type="entry name" value="GDHRDH"/>
</dbReference>
<keyword evidence="6 14" id="KW-0276">Fatty acid metabolism</keyword>
<dbReference type="PRINTS" id="PR00080">
    <property type="entry name" value="SDRFAMILY"/>
</dbReference>
<name>A8F2Q1_RICM5</name>
<dbReference type="InterPro" id="IPR050259">
    <property type="entry name" value="SDR"/>
</dbReference>
<comment type="similarity">
    <text evidence="3 14">Belongs to the short-chain dehydrogenases/reductases (SDR) family.</text>
</comment>
<evidence type="ECO:0000256" key="2">
    <source>
        <dbReference type="ARBA" id="ARBA00005194"/>
    </source>
</evidence>
<protein>
    <recommendedName>
        <fullName evidence="14">3-oxoacyl-[acyl-carrier-protein] reductase</fullName>
        <ecNumber evidence="14">1.1.1.100</ecNumber>
    </recommendedName>
</protein>
<dbReference type="InterPro" id="IPR020904">
    <property type="entry name" value="Sc_DH/Rdtase_CS"/>
</dbReference>
<accession>A8F2Q1</accession>
<feature type="active site" description="Proton acceptor" evidence="12">
    <location>
        <position position="156"/>
    </location>
</feature>
<evidence type="ECO:0000313" key="17">
    <source>
        <dbReference type="Proteomes" id="UP000001311"/>
    </source>
</evidence>
<dbReference type="HOGENOM" id="CLU_010194_1_3_5"/>
<evidence type="ECO:0000256" key="7">
    <source>
        <dbReference type="ARBA" id="ARBA00022857"/>
    </source>
</evidence>
<dbReference type="GO" id="GO:0051287">
    <property type="term" value="F:NAD binding"/>
    <property type="evidence" value="ECO:0007669"/>
    <property type="project" value="UniProtKB-UniRule"/>
</dbReference>
<evidence type="ECO:0000259" key="15">
    <source>
        <dbReference type="SMART" id="SM00822"/>
    </source>
</evidence>
<feature type="binding site" evidence="13">
    <location>
        <begin position="156"/>
        <end position="160"/>
    </location>
    <ligand>
        <name>NADP(+)</name>
        <dbReference type="ChEBI" id="CHEBI:58349"/>
    </ligand>
</feature>
<comment type="catalytic activity">
    <reaction evidence="11 14">
        <text>a (3R)-hydroxyacyl-[ACP] + NADP(+) = a 3-oxoacyl-[ACP] + NADPH + H(+)</text>
        <dbReference type="Rhea" id="RHEA:17397"/>
        <dbReference type="Rhea" id="RHEA-COMP:9916"/>
        <dbReference type="Rhea" id="RHEA-COMP:9945"/>
        <dbReference type="ChEBI" id="CHEBI:15378"/>
        <dbReference type="ChEBI" id="CHEBI:57783"/>
        <dbReference type="ChEBI" id="CHEBI:58349"/>
        <dbReference type="ChEBI" id="CHEBI:78776"/>
        <dbReference type="ChEBI" id="CHEBI:78827"/>
        <dbReference type="EC" id="1.1.1.100"/>
    </reaction>
</comment>
<dbReference type="EC" id="1.1.1.100" evidence="14"/>
<keyword evidence="17" id="KW-1185">Reference proteome</keyword>
<keyword evidence="9 14" id="KW-0443">Lipid metabolism</keyword>
<feature type="domain" description="Ketoreductase" evidence="15">
    <location>
        <begin position="15"/>
        <end position="187"/>
    </location>
</feature>
<dbReference type="InterPro" id="IPR057326">
    <property type="entry name" value="KR_dom"/>
</dbReference>
<evidence type="ECO:0000256" key="6">
    <source>
        <dbReference type="ARBA" id="ARBA00022832"/>
    </source>
</evidence>
<dbReference type="InterPro" id="IPR011284">
    <property type="entry name" value="3oxo_ACP_reduc"/>
</dbReference>
<dbReference type="NCBIfam" id="NF004199">
    <property type="entry name" value="PRK05653.1-4"/>
    <property type="match status" value="1"/>
</dbReference>
<evidence type="ECO:0000256" key="12">
    <source>
        <dbReference type="PIRSR" id="PIRSR611284-1"/>
    </source>
</evidence>
<dbReference type="PANTHER" id="PTHR42879">
    <property type="entry name" value="3-OXOACYL-(ACYL-CARRIER-PROTEIN) REDUCTASE"/>
    <property type="match status" value="1"/>
</dbReference>
<comment type="pathway">
    <text evidence="2 14">Lipid metabolism; fatty acid biosynthesis.</text>
</comment>
<feature type="binding site" evidence="13">
    <location>
        <position position="189"/>
    </location>
    <ligand>
        <name>NADP(+)</name>
        <dbReference type="ChEBI" id="CHEBI:58349"/>
    </ligand>
</feature>
<dbReference type="SMART" id="SM00822">
    <property type="entry name" value="PKS_KR"/>
    <property type="match status" value="1"/>
</dbReference>
<reference evidence="16 17" key="1">
    <citation type="journal article" date="2007" name="Genome Res.">
        <title>Lateral gene transfer between obligate intracellular bacteria: evidence from the Rickettsia massiliae genome.</title>
        <authorList>
            <person name="Blanc G."/>
            <person name="Ogata H."/>
            <person name="Robert C."/>
            <person name="Audic S."/>
            <person name="Claverie J.-M."/>
            <person name="Raoult D."/>
        </authorList>
    </citation>
    <scope>NUCLEOTIDE SEQUENCE [LARGE SCALE GENOMIC DNA]</scope>
    <source>
        <strain evidence="17">Mtu5</strain>
    </source>
</reference>
<dbReference type="SUPFAM" id="SSF51735">
    <property type="entry name" value="NAD(P)-binding Rossmann-fold domains"/>
    <property type="match status" value="1"/>
</dbReference>
<keyword evidence="5 14" id="KW-0444">Lipid biosynthesis</keyword>
<evidence type="ECO:0000256" key="5">
    <source>
        <dbReference type="ARBA" id="ARBA00022516"/>
    </source>
</evidence>
<dbReference type="NCBIfam" id="TIGR01830">
    <property type="entry name" value="3oxo_ACP_reduc"/>
    <property type="match status" value="1"/>
</dbReference>
<evidence type="ECO:0000256" key="4">
    <source>
        <dbReference type="ARBA" id="ARBA00011881"/>
    </source>
</evidence>
<comment type="function">
    <text evidence="1 14">Catalyzes the NADPH-dependent reduction of beta-ketoacyl-ACP substrates to beta-hydroxyacyl-ACP products, the first reductive step in the elongation cycle of fatty acid biosynthesis.</text>
</comment>
<sequence length="249" mass="26732">MLIKRGKKMIDLTGKTSLITGASGDIGGAIARLLHKLGSHVIISGSNEEKLKSLGKVVKDNYTIEVCNLADKEECSNLISKASKLDILVCNAGITSDTLAIRMKDEDFDKVIDINLKANFILNREAIKKMIQNRYGRIINISSIVGISGNPGQANYCASKAGLIGMTKSLSYEVATRGITVNAVAPGFIKSNMTDKLNEKQREAIVQKIPLGIYGMPEDVANAVAFLASDQASYITGQTIHVNGGMLMV</sequence>
<dbReference type="NCBIfam" id="NF009466">
    <property type="entry name" value="PRK12826.1-2"/>
    <property type="match status" value="1"/>
</dbReference>
<evidence type="ECO:0000256" key="3">
    <source>
        <dbReference type="ARBA" id="ARBA00006484"/>
    </source>
</evidence>
<dbReference type="KEGG" id="rms:RMA_1204"/>
<dbReference type="AlphaFoldDB" id="A8F2Q1"/>
<organism evidence="16 17">
    <name type="scientific">Rickettsia massiliae (strain Mtu5)</name>
    <dbReference type="NCBI Taxonomy" id="416276"/>
    <lineage>
        <taxon>Bacteria</taxon>
        <taxon>Pseudomonadati</taxon>
        <taxon>Pseudomonadota</taxon>
        <taxon>Alphaproteobacteria</taxon>
        <taxon>Rickettsiales</taxon>
        <taxon>Rickettsiaceae</taxon>
        <taxon>Rickettsieae</taxon>
        <taxon>Rickettsia</taxon>
        <taxon>spotted fever group</taxon>
    </lineage>
</organism>
<feature type="binding site" evidence="13">
    <location>
        <position position="91"/>
    </location>
    <ligand>
        <name>NADP(+)</name>
        <dbReference type="ChEBI" id="CHEBI:58349"/>
    </ligand>
</feature>
<dbReference type="FunFam" id="3.40.50.720:FF:000806">
    <property type="entry name" value="3-oxoacyl-[acyl-carrier-protein] reductase FabG"/>
    <property type="match status" value="1"/>
</dbReference>
<evidence type="ECO:0000256" key="13">
    <source>
        <dbReference type="PIRSR" id="PIRSR611284-2"/>
    </source>
</evidence>